<dbReference type="AlphaFoldDB" id="A0A9E7NBB4"/>
<proteinExistence type="predicted"/>
<reference evidence="2" key="1">
    <citation type="submission" date="2022-06" db="EMBL/GenBank/DDBJ databases">
        <title>Diverse halophilic archaea isolated from saline environments.</title>
        <authorList>
            <person name="Cui H.-L."/>
        </authorList>
    </citation>
    <scope>NUCLEOTIDE SEQUENCE</scope>
    <source>
        <strain evidence="2">WLHS1</strain>
    </source>
</reference>
<feature type="transmembrane region" description="Helical" evidence="1">
    <location>
        <begin position="96"/>
        <end position="123"/>
    </location>
</feature>
<accession>A0A9E7NBB4</accession>
<dbReference type="EMBL" id="CP100355">
    <property type="protein sequence ID" value="UTF53765.1"/>
    <property type="molecule type" value="Genomic_DNA"/>
</dbReference>
<protein>
    <submittedName>
        <fullName evidence="2">DUF5518 domain-containing protein</fullName>
    </submittedName>
</protein>
<dbReference type="GeneID" id="73288438"/>
<keyword evidence="1" id="KW-0812">Transmembrane</keyword>
<name>A0A9E7NBB4_9EURY</name>
<feature type="transmembrane region" description="Helical" evidence="1">
    <location>
        <begin position="21"/>
        <end position="52"/>
    </location>
</feature>
<keyword evidence="3" id="KW-1185">Reference proteome</keyword>
<evidence type="ECO:0000313" key="3">
    <source>
        <dbReference type="Proteomes" id="UP001056855"/>
    </source>
</evidence>
<dbReference type="Proteomes" id="UP001056855">
    <property type="component" value="Chromosome"/>
</dbReference>
<feature type="transmembrane region" description="Helical" evidence="1">
    <location>
        <begin position="64"/>
        <end position="89"/>
    </location>
</feature>
<dbReference type="RefSeq" id="WP_254158285.1">
    <property type="nucleotide sequence ID" value="NZ_CP100355.1"/>
</dbReference>
<keyword evidence="1" id="KW-1133">Transmembrane helix</keyword>
<evidence type="ECO:0000313" key="2">
    <source>
        <dbReference type="EMBL" id="UTF53765.1"/>
    </source>
</evidence>
<evidence type="ECO:0000256" key="1">
    <source>
        <dbReference type="SAM" id="Phobius"/>
    </source>
</evidence>
<organism evidence="2 3">
    <name type="scientific">Natronosalvus rutilus</name>
    <dbReference type="NCBI Taxonomy" id="2953753"/>
    <lineage>
        <taxon>Archaea</taxon>
        <taxon>Methanobacteriati</taxon>
        <taxon>Methanobacteriota</taxon>
        <taxon>Stenosarchaea group</taxon>
        <taxon>Halobacteria</taxon>
        <taxon>Halobacteriales</taxon>
        <taxon>Natrialbaceae</taxon>
        <taxon>Natronosalvus</taxon>
    </lineage>
</organism>
<gene>
    <name evidence="2" type="ORF">NGM29_00290</name>
</gene>
<dbReference type="InterPro" id="IPR040493">
    <property type="entry name" value="DUF5518"/>
</dbReference>
<dbReference type="Pfam" id="PF17647">
    <property type="entry name" value="DUF5518"/>
    <property type="match status" value="1"/>
</dbReference>
<sequence>MTADTSSRRPADTPATDGSSTLINALIGAAAGIILTFIPLSTLLGGAVAGYLEDGEPTDGMKVGAIAGLIMLIPFVFMGLFFVLFFLGLGARGAPVAFGLMGFFVLTLGALYTVGLSAVGGYLGVYLKDEL</sequence>
<keyword evidence="1" id="KW-0472">Membrane</keyword>
<dbReference type="KEGG" id="sawl:NGM29_00290"/>